<gene>
    <name evidence="9" type="ORF">LITE_LOCUS4818</name>
</gene>
<name>A0AAV0HJV2_9ROSI</name>
<keyword evidence="5 6" id="KW-0539">Nucleus</keyword>
<evidence type="ECO:0000256" key="5">
    <source>
        <dbReference type="ARBA" id="ARBA00023242"/>
    </source>
</evidence>
<evidence type="ECO:0000313" key="10">
    <source>
        <dbReference type="Proteomes" id="UP001154282"/>
    </source>
</evidence>
<dbReference type="Gene3D" id="3.30.1330.80">
    <property type="entry name" value="Hypothetical protein, similar to alpha- acetolactate decarboxylase, domain 2"/>
    <property type="match status" value="1"/>
</dbReference>
<evidence type="ECO:0000256" key="1">
    <source>
        <dbReference type="ARBA" id="ARBA00004123"/>
    </source>
</evidence>
<dbReference type="EMBL" id="CAMGYJ010000002">
    <property type="protein sequence ID" value="CAI0385514.1"/>
    <property type="molecule type" value="Genomic_DNA"/>
</dbReference>
<dbReference type="PANTHER" id="PTHR31500:SF96">
    <property type="entry name" value="AT-HOOK MOTIF NUCLEAR-LOCALIZED PROTEIN 7"/>
    <property type="match status" value="1"/>
</dbReference>
<dbReference type="CDD" id="cd11378">
    <property type="entry name" value="DUF296"/>
    <property type="match status" value="1"/>
</dbReference>
<comment type="caution">
    <text evidence="9">The sequence shown here is derived from an EMBL/GenBank/DDBJ whole genome shotgun (WGS) entry which is preliminary data.</text>
</comment>
<keyword evidence="3 6" id="KW-0238">DNA-binding</keyword>
<feature type="compositionally biased region" description="Low complexity" evidence="7">
    <location>
        <begin position="33"/>
        <end position="46"/>
    </location>
</feature>
<feature type="domain" description="PPC" evidence="8">
    <location>
        <begin position="161"/>
        <end position="300"/>
    </location>
</feature>
<feature type="region of interest" description="Disordered" evidence="7">
    <location>
        <begin position="1"/>
        <end position="20"/>
    </location>
</feature>
<keyword evidence="2 6" id="KW-0805">Transcription regulation</keyword>
<evidence type="ECO:0000313" key="9">
    <source>
        <dbReference type="EMBL" id="CAI0385514.1"/>
    </source>
</evidence>
<dbReference type="InterPro" id="IPR005175">
    <property type="entry name" value="PPC_dom"/>
</dbReference>
<evidence type="ECO:0000259" key="8">
    <source>
        <dbReference type="PROSITE" id="PS51742"/>
    </source>
</evidence>
<dbReference type="AlphaFoldDB" id="A0AAV0HJV2"/>
<protein>
    <recommendedName>
        <fullName evidence="6">AT-hook motif nuclear-localized protein</fullName>
    </recommendedName>
</protein>
<dbReference type="Proteomes" id="UP001154282">
    <property type="component" value="Unassembled WGS sequence"/>
</dbReference>
<dbReference type="FunFam" id="3.30.1330.80:FF:000003">
    <property type="entry name" value="AT-hook motif nuclear-localized protein 1-like"/>
    <property type="match status" value="1"/>
</dbReference>
<evidence type="ECO:0000256" key="7">
    <source>
        <dbReference type="SAM" id="MobiDB-lite"/>
    </source>
</evidence>
<comment type="subcellular location">
    <subcellularLocation>
        <location evidence="1 6">Nucleus</location>
    </subcellularLocation>
</comment>
<reference evidence="9" key="1">
    <citation type="submission" date="2022-08" db="EMBL/GenBank/DDBJ databases">
        <authorList>
            <person name="Gutierrez-Valencia J."/>
        </authorList>
    </citation>
    <scope>NUCLEOTIDE SEQUENCE</scope>
</reference>
<dbReference type="Pfam" id="PF03479">
    <property type="entry name" value="PCC"/>
    <property type="match status" value="1"/>
</dbReference>
<dbReference type="SUPFAM" id="SSF117856">
    <property type="entry name" value="AF0104/ALDC/Ptd012-like"/>
    <property type="match status" value="1"/>
</dbReference>
<dbReference type="PANTHER" id="PTHR31500">
    <property type="entry name" value="AT-HOOK MOTIF NUCLEAR-LOCALIZED PROTEIN 9"/>
    <property type="match status" value="1"/>
</dbReference>
<evidence type="ECO:0000256" key="6">
    <source>
        <dbReference type="RuleBase" id="RU367031"/>
    </source>
</evidence>
<dbReference type="GO" id="GO:0005634">
    <property type="term" value="C:nucleus"/>
    <property type="evidence" value="ECO:0007669"/>
    <property type="project" value="UniProtKB-SubCell"/>
</dbReference>
<keyword evidence="4 6" id="KW-0804">Transcription</keyword>
<organism evidence="9 10">
    <name type="scientific">Linum tenue</name>
    <dbReference type="NCBI Taxonomy" id="586396"/>
    <lineage>
        <taxon>Eukaryota</taxon>
        <taxon>Viridiplantae</taxon>
        <taxon>Streptophyta</taxon>
        <taxon>Embryophyta</taxon>
        <taxon>Tracheophyta</taxon>
        <taxon>Spermatophyta</taxon>
        <taxon>Magnoliopsida</taxon>
        <taxon>eudicotyledons</taxon>
        <taxon>Gunneridae</taxon>
        <taxon>Pentapetalae</taxon>
        <taxon>rosids</taxon>
        <taxon>fabids</taxon>
        <taxon>Malpighiales</taxon>
        <taxon>Linaceae</taxon>
        <taxon>Linum</taxon>
    </lineage>
</organism>
<evidence type="ECO:0000256" key="2">
    <source>
        <dbReference type="ARBA" id="ARBA00023015"/>
    </source>
</evidence>
<comment type="function">
    <text evidence="6">Transcription factor that specifically binds AT-rich DNA sequences related to the nuclear matrix attachment regions (MARs).</text>
</comment>
<accession>A0AAV0HJV2</accession>
<feature type="region of interest" description="Disordered" evidence="7">
    <location>
        <begin position="25"/>
        <end position="83"/>
    </location>
</feature>
<evidence type="ECO:0000256" key="4">
    <source>
        <dbReference type="ARBA" id="ARBA00023163"/>
    </source>
</evidence>
<evidence type="ECO:0000256" key="3">
    <source>
        <dbReference type="ARBA" id="ARBA00023125"/>
    </source>
</evidence>
<dbReference type="InterPro" id="IPR039605">
    <property type="entry name" value="AHL"/>
</dbReference>
<sequence length="365" mass="38299">METREGLSSGVTVIGAETPSNYHVAQRSENPNQVGVGVPQHQQQMVLSSPVSGGGGEKKKRGRPRKYAPDGVGSRALSPLPISASAPPASTVAGDYSNSHSVVGKPSKVLSAGYEKKKHKKIGMENLGLAQLANPNHNAVMKLCQMGSLLVQDDWGPQSVGTNFTPHVIPVNAGEDVTMKVISFSQQGPRAICILSANGVISNVTLRQSDSSGGTLTYEGRFEILSLSGSFMPTESQGSRSRSGGMSVSLASPDGRVVGGSVAGLLIAATPVQVVVGSFLPGNNQPDPPKPKKVKMDHSVVPISVAQEAPAITMGGIHHVERDDNNMGGHMQNSFHRRDTWAALQSMSDHHRNSGTDINISLPEG</sequence>
<dbReference type="PROSITE" id="PS51742">
    <property type="entry name" value="PPC"/>
    <property type="match status" value="1"/>
</dbReference>
<comment type="domain">
    <text evidence="6">The PPC domain mediates interactions between AHL proteins.</text>
</comment>
<keyword evidence="10" id="KW-1185">Reference proteome</keyword>
<dbReference type="GO" id="GO:0003680">
    <property type="term" value="F:minor groove of adenine-thymine-rich DNA binding"/>
    <property type="evidence" value="ECO:0007669"/>
    <property type="project" value="UniProtKB-UniRule"/>
</dbReference>
<proteinExistence type="predicted"/>